<dbReference type="Gene3D" id="1.25.40.10">
    <property type="entry name" value="Tetratricopeptide repeat domain"/>
    <property type="match status" value="1"/>
</dbReference>
<dbReference type="Pfam" id="PF00656">
    <property type="entry name" value="Peptidase_C14"/>
    <property type="match status" value="1"/>
</dbReference>
<dbReference type="InterPro" id="IPR011990">
    <property type="entry name" value="TPR-like_helical_dom_sf"/>
</dbReference>
<keyword evidence="2" id="KW-0732">Signal</keyword>
<gene>
    <name evidence="4" type="ORF">JCM14722_29860</name>
</gene>
<sequence>MLHAVCLSVLLLATNAMASTYTISKGQKLYFQSDYVGALQEFRAAYEEHKDNPMINYFIGLCFERLRQDQEAIEAFGHAIALKPDYKLAKLHLARVYYSLGAMGECAEQVNSLIILGYRFKTQDTAMLEDVMEGASTPSHVPQSQIRLEKQLGTVQPRPVVEPKEPEPVIPVIPDERRIALVVGNSHYGFAPLDNPVNDANDVSAKLRQLNFEVQLVTDADRKEMVKAINRFGDALRTADVGLFYYAGHGIQVKGVNYLVPVDAKMASEGDVEFETVHLGRVLAKMEESQSLNIAILDACRDNPFARGYRSVSRGLARVDAPMGSIVAYATAPGAVAADGDGRNGVYTKFLLKNLSVPGLRIEEVLKRVRIDVLQATGNKQVPWESTSLVGNFMFVGTKAESVQ</sequence>
<dbReference type="InterPro" id="IPR001309">
    <property type="entry name" value="Pept_C14_p20"/>
</dbReference>
<feature type="repeat" description="TPR" evidence="1">
    <location>
        <begin position="53"/>
        <end position="86"/>
    </location>
</feature>
<feature type="signal peptide" evidence="2">
    <location>
        <begin position="1"/>
        <end position="18"/>
    </location>
</feature>
<evidence type="ECO:0000313" key="4">
    <source>
        <dbReference type="EMBL" id="BDQ35444.1"/>
    </source>
</evidence>
<dbReference type="SUPFAM" id="SSF48452">
    <property type="entry name" value="TPR-like"/>
    <property type="match status" value="1"/>
</dbReference>
<dbReference type="InterPro" id="IPR052039">
    <property type="entry name" value="Caspase-related_regulators"/>
</dbReference>
<dbReference type="PANTHER" id="PTHR22576">
    <property type="entry name" value="MUCOSA ASSOCIATED LYMPHOID TISSUE LYMPHOMA TRANSLOCATION PROTEIN 1/PARACASPASE"/>
    <property type="match status" value="1"/>
</dbReference>
<reference evidence="4" key="1">
    <citation type="submission" date="2022-08" db="EMBL/GenBank/DDBJ databases">
        <title>Genome Sequence of the sulphate-reducing bacterium, Pseudodesulfovibrio portus JCM14722.</title>
        <authorList>
            <person name="Kondo R."/>
            <person name="Kataoka T."/>
        </authorList>
    </citation>
    <scope>NUCLEOTIDE SEQUENCE</scope>
    <source>
        <strain evidence="4">JCM 14722</strain>
    </source>
</reference>
<dbReference type="SUPFAM" id="SSF52129">
    <property type="entry name" value="Caspase-like"/>
    <property type="match status" value="1"/>
</dbReference>
<proteinExistence type="predicted"/>
<dbReference type="PANTHER" id="PTHR22576:SF37">
    <property type="entry name" value="MUCOSA-ASSOCIATED LYMPHOID TISSUE LYMPHOMA TRANSLOCATION PROTEIN 1"/>
    <property type="match status" value="1"/>
</dbReference>
<evidence type="ECO:0000256" key="1">
    <source>
        <dbReference type="PROSITE-ProRule" id="PRU00339"/>
    </source>
</evidence>
<dbReference type="EMBL" id="AP026708">
    <property type="protein sequence ID" value="BDQ35444.1"/>
    <property type="molecule type" value="Genomic_DNA"/>
</dbReference>
<dbReference type="Proteomes" id="UP001061361">
    <property type="component" value="Chromosome"/>
</dbReference>
<evidence type="ECO:0000259" key="3">
    <source>
        <dbReference type="PROSITE" id="PS50208"/>
    </source>
</evidence>
<dbReference type="Gene3D" id="3.40.50.1460">
    <property type="match status" value="1"/>
</dbReference>
<evidence type="ECO:0000313" key="5">
    <source>
        <dbReference type="Proteomes" id="UP001061361"/>
    </source>
</evidence>
<keyword evidence="5" id="KW-1185">Reference proteome</keyword>
<dbReference type="InterPro" id="IPR019734">
    <property type="entry name" value="TPR_rpt"/>
</dbReference>
<evidence type="ECO:0000256" key="2">
    <source>
        <dbReference type="SAM" id="SignalP"/>
    </source>
</evidence>
<dbReference type="InterPro" id="IPR011600">
    <property type="entry name" value="Pept_C14_caspase"/>
</dbReference>
<dbReference type="PROSITE" id="PS50208">
    <property type="entry name" value="CASPASE_P20"/>
    <property type="match status" value="1"/>
</dbReference>
<feature type="chain" id="PRO_5047474441" description="Caspase family p20 domain-containing protein" evidence="2">
    <location>
        <begin position="19"/>
        <end position="404"/>
    </location>
</feature>
<dbReference type="PROSITE" id="PS50005">
    <property type="entry name" value="TPR"/>
    <property type="match status" value="1"/>
</dbReference>
<organism evidence="4 5">
    <name type="scientific">Pseudodesulfovibrio portus</name>
    <dbReference type="NCBI Taxonomy" id="231439"/>
    <lineage>
        <taxon>Bacteria</taxon>
        <taxon>Pseudomonadati</taxon>
        <taxon>Thermodesulfobacteriota</taxon>
        <taxon>Desulfovibrionia</taxon>
        <taxon>Desulfovibrionales</taxon>
        <taxon>Desulfovibrionaceae</taxon>
    </lineage>
</organism>
<protein>
    <recommendedName>
        <fullName evidence="3">Caspase family p20 domain-containing protein</fullName>
    </recommendedName>
</protein>
<feature type="domain" description="Caspase family p20" evidence="3">
    <location>
        <begin position="176"/>
        <end position="252"/>
    </location>
</feature>
<keyword evidence="1" id="KW-0802">TPR repeat</keyword>
<dbReference type="InterPro" id="IPR029030">
    <property type="entry name" value="Caspase-like_dom_sf"/>
</dbReference>
<accession>A0ABN6RXN9</accession>
<name>A0ABN6RXN9_9BACT</name>